<proteinExistence type="predicted"/>
<comment type="subcellular location">
    <subcellularLocation>
        <location evidence="1">Cell membrane</location>
        <topology evidence="1">Multi-pass membrane protein</topology>
    </subcellularLocation>
</comment>
<keyword evidence="4" id="KW-0325">Glycoprotein</keyword>
<keyword evidence="2" id="KW-1003">Cell membrane</keyword>
<evidence type="ECO:0000256" key="5">
    <source>
        <dbReference type="SAM" id="Phobius"/>
    </source>
</evidence>
<evidence type="ECO:0000256" key="2">
    <source>
        <dbReference type="ARBA" id="ARBA00022475"/>
    </source>
</evidence>
<evidence type="ECO:0000256" key="3">
    <source>
        <dbReference type="ARBA" id="ARBA00022679"/>
    </source>
</evidence>
<dbReference type="Pfam" id="PF22997">
    <property type="entry name" value="CHS4"/>
    <property type="match status" value="1"/>
</dbReference>
<evidence type="ECO:0000313" key="7">
    <source>
        <dbReference type="EMBL" id="KAK9701916.1"/>
    </source>
</evidence>
<keyword evidence="8" id="KW-1185">Reference proteome</keyword>
<feature type="transmembrane region" description="Helical" evidence="5">
    <location>
        <begin position="258"/>
        <end position="285"/>
    </location>
</feature>
<organism evidence="7 8">
    <name type="scientific">Basidiobolus ranarum</name>
    <dbReference type="NCBI Taxonomy" id="34480"/>
    <lineage>
        <taxon>Eukaryota</taxon>
        <taxon>Fungi</taxon>
        <taxon>Fungi incertae sedis</taxon>
        <taxon>Zoopagomycota</taxon>
        <taxon>Entomophthoromycotina</taxon>
        <taxon>Basidiobolomycetes</taxon>
        <taxon>Basidiobolales</taxon>
        <taxon>Basidiobolaceae</taxon>
        <taxon>Basidiobolus</taxon>
    </lineage>
</organism>
<gene>
    <name evidence="7" type="ORF">K7432_011499</name>
</gene>
<dbReference type="InterPro" id="IPR054295">
    <property type="entry name" value="CHS4-like_dom"/>
</dbReference>
<feature type="non-terminal residue" evidence="7">
    <location>
        <position position="317"/>
    </location>
</feature>
<accession>A0ABR2VU67</accession>
<name>A0ABR2VU67_9FUNG</name>
<keyword evidence="5" id="KW-1133">Transmembrane helix</keyword>
<evidence type="ECO:0000256" key="4">
    <source>
        <dbReference type="ARBA" id="ARBA00023180"/>
    </source>
</evidence>
<comment type="caution">
    <text evidence="7">The sequence shown here is derived from an EMBL/GenBank/DDBJ whole genome shotgun (WGS) entry which is preliminary data.</text>
</comment>
<keyword evidence="5" id="KW-0472">Membrane</keyword>
<evidence type="ECO:0000256" key="1">
    <source>
        <dbReference type="ARBA" id="ARBA00004651"/>
    </source>
</evidence>
<reference evidence="7 8" key="1">
    <citation type="submission" date="2023-04" db="EMBL/GenBank/DDBJ databases">
        <title>Genome of Basidiobolus ranarum AG-B5.</title>
        <authorList>
            <person name="Stajich J.E."/>
            <person name="Carter-House D."/>
            <person name="Gryganskyi A."/>
        </authorList>
    </citation>
    <scope>NUCLEOTIDE SEQUENCE [LARGE SCALE GENOMIC DNA]</scope>
    <source>
        <strain evidence="7 8">AG-B5</strain>
    </source>
</reference>
<keyword evidence="5" id="KW-0812">Transmembrane</keyword>
<keyword evidence="3" id="KW-0808">Transferase</keyword>
<evidence type="ECO:0000313" key="8">
    <source>
        <dbReference type="Proteomes" id="UP001479436"/>
    </source>
</evidence>
<protein>
    <recommendedName>
        <fullName evidence="6">Chitin synthase 4-like domain-containing protein</fullName>
    </recommendedName>
</protein>
<dbReference type="EMBL" id="JASJQH010007770">
    <property type="protein sequence ID" value="KAK9701916.1"/>
    <property type="molecule type" value="Genomic_DNA"/>
</dbReference>
<sequence length="317" mass="36135">MRTREVRQAWREKMALCTLIFFLCLFVGFLTFGLQQVLCGWGVSPRVKQGTVDRDFTIINGKAYRVTSFNHPPVVEVLPQGGSIAQIAGAMDISYLFQQTNESCKNILKVKSSADVMGNTFSYFPCKIRNPSSNYRLSPDERANRTSCHTSKVSRDALLRLSVLGDIYYDWNDVLRKNRNLVVYNGYILDFDILNYVVTGVEIPTVFNLLRSSNSPHRGTDVTFLLNTYYKAEAKCAMDILKVGTLDTNTMGCIVSNIVLYVSLIVILGVVLTKFFLAVFFGWVLSWRLGSFRRETYEERMKRLEAIELWSDNPNDL</sequence>
<dbReference type="Proteomes" id="UP001479436">
    <property type="component" value="Unassembled WGS sequence"/>
</dbReference>
<feature type="domain" description="Chitin synthase 4-like" evidence="6">
    <location>
        <begin position="167"/>
        <end position="245"/>
    </location>
</feature>
<evidence type="ECO:0000259" key="6">
    <source>
        <dbReference type="Pfam" id="PF22997"/>
    </source>
</evidence>